<dbReference type="EMBL" id="RSCL01000002">
    <property type="protein sequence ID" value="RUT08848.1"/>
    <property type="molecule type" value="Genomic_DNA"/>
</dbReference>
<sequence length="61" mass="7063">MSFDTKKQGINTQGNNYAAPVLKKESRSVGQPVKPTKNWEEPDFDEFDLCMEVTAYINHWQ</sequence>
<protein>
    <recommendedName>
        <fullName evidence="3">Coenzyme PQQ synthesis protein A</fullName>
    </recommendedName>
</protein>
<evidence type="ECO:0000256" key="1">
    <source>
        <dbReference type="ARBA" id="ARBA00004886"/>
    </source>
</evidence>
<comment type="similarity">
    <text evidence="2">Belongs to the PqqA family.</text>
</comment>
<dbReference type="RefSeq" id="WP_127079295.1">
    <property type="nucleotide sequence ID" value="NZ_RSCL01000002.1"/>
</dbReference>
<reference evidence="5" key="1">
    <citation type="submission" date="2018-12" db="EMBL/GenBank/DDBJ databases">
        <authorList>
            <person name="Will S."/>
            <person name="Neumann-Schaal M."/>
            <person name="Henke P."/>
        </authorList>
    </citation>
    <scope>NUCLEOTIDE SEQUENCE</scope>
    <source>
        <strain evidence="5">PCC 7102</strain>
    </source>
</reference>
<dbReference type="OrthoDB" id="517286at2"/>
<reference evidence="5" key="2">
    <citation type="journal article" date="2019" name="Genome Biol. Evol.">
        <title>Day and night: Metabolic profiles and evolutionary relationships of six axenic non-marine cyanobacteria.</title>
        <authorList>
            <person name="Will S.E."/>
            <person name="Henke P."/>
            <person name="Boedeker C."/>
            <person name="Huang S."/>
            <person name="Brinkmann H."/>
            <person name="Rohde M."/>
            <person name="Jarek M."/>
            <person name="Friedl T."/>
            <person name="Seufert S."/>
            <person name="Schumacher M."/>
            <person name="Overmann J."/>
            <person name="Neumann-Schaal M."/>
            <person name="Petersen J."/>
        </authorList>
    </citation>
    <scope>NUCLEOTIDE SEQUENCE [LARGE SCALE GENOMIC DNA]</scope>
    <source>
        <strain evidence="5">PCC 7102</strain>
    </source>
</reference>
<gene>
    <name evidence="5" type="ORF">DSM106972_009010</name>
</gene>
<dbReference type="GO" id="GO:0018189">
    <property type="term" value="P:pyrroloquinoline quinone biosynthetic process"/>
    <property type="evidence" value="ECO:0007669"/>
    <property type="project" value="UniProtKB-UniPathway"/>
</dbReference>
<evidence type="ECO:0000256" key="3">
    <source>
        <dbReference type="ARBA" id="ARBA00015086"/>
    </source>
</evidence>
<keyword evidence="6" id="KW-1185">Reference proteome</keyword>
<feature type="region of interest" description="Disordered" evidence="4">
    <location>
        <begin position="1"/>
        <end position="38"/>
    </location>
</feature>
<name>A0A3S1AQR2_9CYAN</name>
<proteinExistence type="inferred from homology"/>
<comment type="pathway">
    <text evidence="1">Cofactor biosynthesis; pyrroloquinoline quinone biosynthesis.</text>
</comment>
<dbReference type="UniPathway" id="UPA00539"/>
<dbReference type="NCBIfam" id="TIGR02107">
    <property type="entry name" value="PQQ_syn_pqqA"/>
    <property type="match status" value="1"/>
</dbReference>
<dbReference type="Pfam" id="PF08042">
    <property type="entry name" value="PqqA"/>
    <property type="match status" value="1"/>
</dbReference>
<comment type="caution">
    <text evidence="5">The sequence shown here is derived from an EMBL/GenBank/DDBJ whole genome shotgun (WGS) entry which is preliminary data.</text>
</comment>
<dbReference type="AlphaFoldDB" id="A0A3S1AQR2"/>
<evidence type="ECO:0000313" key="6">
    <source>
        <dbReference type="Proteomes" id="UP000271624"/>
    </source>
</evidence>
<evidence type="ECO:0000313" key="5">
    <source>
        <dbReference type="EMBL" id="RUT08848.1"/>
    </source>
</evidence>
<accession>A0A3S1AQR2</accession>
<evidence type="ECO:0000256" key="4">
    <source>
        <dbReference type="SAM" id="MobiDB-lite"/>
    </source>
</evidence>
<organism evidence="5 6">
    <name type="scientific">Dulcicalothrix desertica PCC 7102</name>
    <dbReference type="NCBI Taxonomy" id="232991"/>
    <lineage>
        <taxon>Bacteria</taxon>
        <taxon>Bacillati</taxon>
        <taxon>Cyanobacteriota</taxon>
        <taxon>Cyanophyceae</taxon>
        <taxon>Nostocales</taxon>
        <taxon>Calotrichaceae</taxon>
        <taxon>Dulcicalothrix</taxon>
    </lineage>
</organism>
<dbReference type="Proteomes" id="UP000271624">
    <property type="component" value="Unassembled WGS sequence"/>
</dbReference>
<dbReference type="InterPro" id="IPR011725">
    <property type="entry name" value="PQQ_synth_PqqA"/>
</dbReference>
<evidence type="ECO:0000256" key="2">
    <source>
        <dbReference type="ARBA" id="ARBA00009325"/>
    </source>
</evidence>